<feature type="coiled-coil region" evidence="1">
    <location>
        <begin position="21"/>
        <end position="51"/>
    </location>
</feature>
<sequence length="99" mass="11819">MRQPFIKRKTDKYTVKKLDDNNYIQELRRKLQEELNEYLEATSNEEALEELADLVEIIHALSFIHNGNFEKVEAIRQRKFKERGGFTEKIYLIDVDDSV</sequence>
<dbReference type="EMBL" id="JAUSTZ010000012">
    <property type="protein sequence ID" value="MDQ0227915.1"/>
    <property type="molecule type" value="Genomic_DNA"/>
</dbReference>
<dbReference type="InterPro" id="IPR038735">
    <property type="entry name" value="MSMEG_1276-like_NTP-PPase_dom"/>
</dbReference>
<evidence type="ECO:0000313" key="3">
    <source>
        <dbReference type="Proteomes" id="UP001232245"/>
    </source>
</evidence>
<name>A0ABT9Z9H8_9BACI</name>
<keyword evidence="1" id="KW-0175">Coiled coil</keyword>
<evidence type="ECO:0000313" key="2">
    <source>
        <dbReference type="EMBL" id="MDQ0227915.1"/>
    </source>
</evidence>
<gene>
    <name evidence="2" type="ORF">J2S02_004262</name>
</gene>
<dbReference type="Gene3D" id="1.10.287.1080">
    <property type="entry name" value="MazG-like"/>
    <property type="match status" value="1"/>
</dbReference>
<reference evidence="2 3" key="1">
    <citation type="submission" date="2023-07" db="EMBL/GenBank/DDBJ databases">
        <title>Genomic Encyclopedia of Type Strains, Phase IV (KMG-IV): sequencing the most valuable type-strain genomes for metagenomic binning, comparative biology and taxonomic classification.</title>
        <authorList>
            <person name="Goeker M."/>
        </authorList>
    </citation>
    <scope>NUCLEOTIDE SEQUENCE [LARGE SCALE GENOMIC DNA]</scope>
    <source>
        <strain evidence="2 3">DSM 17723</strain>
    </source>
</reference>
<dbReference type="SUPFAM" id="SSF101386">
    <property type="entry name" value="all-alpha NTP pyrophosphatases"/>
    <property type="match status" value="1"/>
</dbReference>
<keyword evidence="3" id="KW-1185">Reference proteome</keyword>
<protein>
    <submittedName>
        <fullName evidence="2">House-cleaning noncanonical NTP pyrophosphatase (MazG superfamily)</fullName>
    </submittedName>
</protein>
<proteinExistence type="predicted"/>
<dbReference type="Proteomes" id="UP001232245">
    <property type="component" value="Unassembled WGS sequence"/>
</dbReference>
<comment type="caution">
    <text evidence="2">The sequence shown here is derived from an EMBL/GenBank/DDBJ whole genome shotgun (WGS) entry which is preliminary data.</text>
</comment>
<dbReference type="CDD" id="cd11532">
    <property type="entry name" value="NTP-PPase_COG4997"/>
    <property type="match status" value="1"/>
</dbReference>
<organism evidence="2 3">
    <name type="scientific">Metabacillus niabensis</name>
    <dbReference type="NCBI Taxonomy" id="324854"/>
    <lineage>
        <taxon>Bacteria</taxon>
        <taxon>Bacillati</taxon>
        <taxon>Bacillota</taxon>
        <taxon>Bacilli</taxon>
        <taxon>Bacillales</taxon>
        <taxon>Bacillaceae</taxon>
        <taxon>Metabacillus</taxon>
    </lineage>
</organism>
<evidence type="ECO:0000256" key="1">
    <source>
        <dbReference type="SAM" id="Coils"/>
    </source>
</evidence>
<dbReference type="RefSeq" id="WP_233452250.1">
    <property type="nucleotide sequence ID" value="NZ_CADEPK010000279.1"/>
</dbReference>
<accession>A0ABT9Z9H8</accession>